<evidence type="ECO:0000256" key="1">
    <source>
        <dbReference type="ARBA" id="ARBA00006739"/>
    </source>
</evidence>
<feature type="domain" description="Glycosyltransferase 2-like" evidence="5">
    <location>
        <begin position="48"/>
        <end position="197"/>
    </location>
</feature>
<evidence type="ECO:0000256" key="2">
    <source>
        <dbReference type="ARBA" id="ARBA00022676"/>
    </source>
</evidence>
<dbReference type="InterPro" id="IPR001173">
    <property type="entry name" value="Glyco_trans_2-like"/>
</dbReference>
<feature type="transmembrane region" description="Helical" evidence="4">
    <location>
        <begin position="317"/>
        <end position="338"/>
    </location>
</feature>
<dbReference type="Pfam" id="PF00535">
    <property type="entry name" value="Glycos_transf_2"/>
    <property type="match status" value="1"/>
</dbReference>
<gene>
    <name evidence="6" type="ORF">D0Y53_10510</name>
</gene>
<dbReference type="InterPro" id="IPR029044">
    <property type="entry name" value="Nucleotide-diphossugar_trans"/>
</dbReference>
<dbReference type="Gene3D" id="3.90.550.10">
    <property type="entry name" value="Spore Coat Polysaccharide Biosynthesis Protein SpsA, Chain A"/>
    <property type="match status" value="1"/>
</dbReference>
<keyword evidence="4" id="KW-0812">Transmembrane</keyword>
<dbReference type="AlphaFoldDB" id="A0A372DJ81"/>
<comment type="similarity">
    <text evidence="1">Belongs to the glycosyltransferase 2 family.</text>
</comment>
<dbReference type="PANTHER" id="PTHR43630">
    <property type="entry name" value="POLY-BETA-1,6-N-ACETYL-D-GLUCOSAMINE SYNTHASE"/>
    <property type="match status" value="1"/>
</dbReference>
<evidence type="ECO:0000256" key="4">
    <source>
        <dbReference type="SAM" id="Phobius"/>
    </source>
</evidence>
<keyword evidence="3 6" id="KW-0808">Transferase</keyword>
<proteinExistence type="inferred from homology"/>
<protein>
    <submittedName>
        <fullName evidence="6">Glycosyltransferase family 2 protein</fullName>
    </submittedName>
</protein>
<accession>A0A372DJ81</accession>
<evidence type="ECO:0000259" key="5">
    <source>
        <dbReference type="Pfam" id="PF00535"/>
    </source>
</evidence>
<name>A0A372DJ81_9GAMM</name>
<dbReference type="CDD" id="cd06439">
    <property type="entry name" value="CESA_like_1"/>
    <property type="match status" value="1"/>
</dbReference>
<dbReference type="EMBL" id="QVPD01000011">
    <property type="protein sequence ID" value="RFP59554.1"/>
    <property type="molecule type" value="Genomic_DNA"/>
</dbReference>
<evidence type="ECO:0000313" key="6">
    <source>
        <dbReference type="EMBL" id="RFP59554.1"/>
    </source>
</evidence>
<reference evidence="6 7" key="1">
    <citation type="submission" date="2018-08" db="EMBL/GenBank/DDBJ databases">
        <title>Lysobacter weifangensis sp. nov., a new member of the family 'Xanthomonadaceae', isolated from soil in a farmland.</title>
        <authorList>
            <person name="Zhao H."/>
        </authorList>
    </citation>
    <scope>NUCLEOTIDE SEQUENCE [LARGE SCALE GENOMIC DNA]</scope>
    <source>
        <strain evidence="6 7">WF-2</strain>
    </source>
</reference>
<sequence>MHVLEILLWSALAVLAYIYVGYPLLAILLARLRPRPVHRGPVRASVTAIITAYNEEKHIGQKLQNVLAADYPAQLLDVIVASDASSDATDRIVRECDAPNVRLLRVEGRLGKTACQNAAAKVARGDILVFMDATTMTDPGALRAMVGNFHDPGVGCVAGRLVYRARGADATSRGGTSYWGYETRLRMAESALGSLIGVSGQLYAVRRNAYRPIAPDLISDFVIAMAMRGQGLRTVLEPDAVCYEDTLDRSDQELPMRVRVGLRSLYALASQRRFLDPFRYGAFAWELWSHKLLRYLSPVFWTIALLANIALALQGRYLPLLALQVLVLALGTLGFLPLRRFGGWRLLAQPYYFLLTNLASAVSLFKFLRGERIVTWTPLR</sequence>
<feature type="transmembrane region" description="Helical" evidence="4">
    <location>
        <begin position="6"/>
        <end position="30"/>
    </location>
</feature>
<dbReference type="SUPFAM" id="SSF53448">
    <property type="entry name" value="Nucleotide-diphospho-sugar transferases"/>
    <property type="match status" value="1"/>
</dbReference>
<keyword evidence="2" id="KW-0328">Glycosyltransferase</keyword>
<evidence type="ECO:0000313" key="7">
    <source>
        <dbReference type="Proteomes" id="UP000262917"/>
    </source>
</evidence>
<keyword evidence="4" id="KW-0472">Membrane</keyword>
<comment type="caution">
    <text evidence="6">The sequence shown here is derived from an EMBL/GenBank/DDBJ whole genome shotgun (WGS) entry which is preliminary data.</text>
</comment>
<evidence type="ECO:0000256" key="3">
    <source>
        <dbReference type="ARBA" id="ARBA00022679"/>
    </source>
</evidence>
<organism evidence="6 7">
    <name type="scientific">Cognatiluteimonas weifangensis</name>
    <dbReference type="NCBI Taxonomy" id="2303539"/>
    <lineage>
        <taxon>Bacteria</taxon>
        <taxon>Pseudomonadati</taxon>
        <taxon>Pseudomonadota</taxon>
        <taxon>Gammaproteobacteria</taxon>
        <taxon>Lysobacterales</taxon>
        <taxon>Lysobacteraceae</taxon>
        <taxon>Cognatiluteimonas</taxon>
    </lineage>
</organism>
<dbReference type="PANTHER" id="PTHR43630:SF1">
    <property type="entry name" value="POLY-BETA-1,6-N-ACETYL-D-GLUCOSAMINE SYNTHASE"/>
    <property type="match status" value="1"/>
</dbReference>
<feature type="transmembrane region" description="Helical" evidence="4">
    <location>
        <begin position="350"/>
        <end position="368"/>
    </location>
</feature>
<keyword evidence="7" id="KW-1185">Reference proteome</keyword>
<dbReference type="Proteomes" id="UP000262917">
    <property type="component" value="Unassembled WGS sequence"/>
</dbReference>
<dbReference type="GO" id="GO:0016757">
    <property type="term" value="F:glycosyltransferase activity"/>
    <property type="evidence" value="ECO:0007669"/>
    <property type="project" value="UniProtKB-KW"/>
</dbReference>
<feature type="transmembrane region" description="Helical" evidence="4">
    <location>
        <begin position="292"/>
        <end position="311"/>
    </location>
</feature>
<keyword evidence="4" id="KW-1133">Transmembrane helix</keyword>